<dbReference type="Proteomes" id="UP000050424">
    <property type="component" value="Unassembled WGS sequence"/>
</dbReference>
<evidence type="ECO:0000256" key="1">
    <source>
        <dbReference type="SAM" id="MobiDB-lite"/>
    </source>
</evidence>
<feature type="region of interest" description="Disordered" evidence="1">
    <location>
        <begin position="1"/>
        <end position="28"/>
    </location>
</feature>
<feature type="compositionally biased region" description="Low complexity" evidence="1">
    <location>
        <begin position="164"/>
        <end position="179"/>
    </location>
</feature>
<comment type="caution">
    <text evidence="2">The sequence shown here is derived from an EMBL/GenBank/DDBJ whole genome shotgun (WGS) entry which is preliminary data.</text>
</comment>
<protein>
    <submittedName>
        <fullName evidence="2">Uncharacterized protein</fullName>
    </submittedName>
</protein>
<feature type="compositionally biased region" description="Basic and acidic residues" evidence="1">
    <location>
        <begin position="8"/>
        <end position="25"/>
    </location>
</feature>
<organism evidence="2 3">
    <name type="scientific">Neonectria ditissima</name>
    <dbReference type="NCBI Taxonomy" id="78410"/>
    <lineage>
        <taxon>Eukaryota</taxon>
        <taxon>Fungi</taxon>
        <taxon>Dikarya</taxon>
        <taxon>Ascomycota</taxon>
        <taxon>Pezizomycotina</taxon>
        <taxon>Sordariomycetes</taxon>
        <taxon>Hypocreomycetidae</taxon>
        <taxon>Hypocreales</taxon>
        <taxon>Nectriaceae</taxon>
        <taxon>Neonectria</taxon>
    </lineage>
</organism>
<evidence type="ECO:0000313" key="2">
    <source>
        <dbReference type="EMBL" id="KPM34137.1"/>
    </source>
</evidence>
<proteinExistence type="predicted"/>
<feature type="compositionally biased region" description="Low complexity" evidence="1">
    <location>
        <begin position="131"/>
        <end position="141"/>
    </location>
</feature>
<evidence type="ECO:0000313" key="3">
    <source>
        <dbReference type="Proteomes" id="UP000050424"/>
    </source>
</evidence>
<sequence length="179" mass="19587">MPLPNSWKHREADKSESADCHEKEGATSALPPTPVLHFCGWHSSLLHPILPFEPKKLDTTHDIDLVHLPHGFLGPSPGSGLRGGQSSERDLVLAAKDCQQPENRLYQNPSCFWPMSSTTLAITLFTKQQKQTQQQQMQQQQSFPSNAGHTSSQSLPSRHAGHQAAEAEAATAIVTAKLP</sequence>
<dbReference type="EMBL" id="LKCW01000393">
    <property type="protein sequence ID" value="KPM34137.1"/>
    <property type="molecule type" value="Genomic_DNA"/>
</dbReference>
<accession>A0A0P7B0L1</accession>
<name>A0A0P7B0L1_9HYPO</name>
<keyword evidence="3" id="KW-1185">Reference proteome</keyword>
<feature type="region of interest" description="Disordered" evidence="1">
    <location>
        <begin position="131"/>
        <end position="179"/>
    </location>
</feature>
<reference evidence="2 3" key="1">
    <citation type="submission" date="2015-09" db="EMBL/GenBank/DDBJ databases">
        <title>Draft genome of a European isolate of the apple canker pathogen Neonectria ditissima.</title>
        <authorList>
            <person name="Gomez-Cortecero A."/>
            <person name="Harrison R.J."/>
            <person name="Armitage A.D."/>
        </authorList>
    </citation>
    <scope>NUCLEOTIDE SEQUENCE [LARGE SCALE GENOMIC DNA]</scope>
    <source>
        <strain evidence="2 3">R09/05</strain>
    </source>
</reference>
<dbReference type="AlphaFoldDB" id="A0A0P7B0L1"/>
<gene>
    <name evidence="2" type="ORF">AK830_g12437</name>
</gene>
<feature type="compositionally biased region" description="Polar residues" evidence="1">
    <location>
        <begin position="142"/>
        <end position="156"/>
    </location>
</feature>